<evidence type="ECO:0000313" key="1">
    <source>
        <dbReference type="EMBL" id="KNC74938.1"/>
    </source>
</evidence>
<reference evidence="1 2" key="1">
    <citation type="submission" date="2011-02" db="EMBL/GenBank/DDBJ databases">
        <title>The Genome Sequence of Sphaeroforma arctica JP610.</title>
        <authorList>
            <consortium name="The Broad Institute Genome Sequencing Platform"/>
            <person name="Russ C."/>
            <person name="Cuomo C."/>
            <person name="Young S.K."/>
            <person name="Zeng Q."/>
            <person name="Gargeya S."/>
            <person name="Alvarado L."/>
            <person name="Berlin A."/>
            <person name="Chapman S.B."/>
            <person name="Chen Z."/>
            <person name="Freedman E."/>
            <person name="Gellesch M."/>
            <person name="Goldberg J."/>
            <person name="Griggs A."/>
            <person name="Gujja S."/>
            <person name="Heilman E."/>
            <person name="Heiman D."/>
            <person name="Howarth C."/>
            <person name="Mehta T."/>
            <person name="Neiman D."/>
            <person name="Pearson M."/>
            <person name="Roberts A."/>
            <person name="Saif S."/>
            <person name="Shea T."/>
            <person name="Shenoy N."/>
            <person name="Sisk P."/>
            <person name="Stolte C."/>
            <person name="Sykes S."/>
            <person name="White J."/>
            <person name="Yandava C."/>
            <person name="Burger G."/>
            <person name="Gray M.W."/>
            <person name="Holland P.W.H."/>
            <person name="King N."/>
            <person name="Lang F.B.F."/>
            <person name="Roger A.J."/>
            <person name="Ruiz-Trillo I."/>
            <person name="Haas B."/>
            <person name="Nusbaum C."/>
            <person name="Birren B."/>
        </authorList>
    </citation>
    <scope>NUCLEOTIDE SEQUENCE [LARGE SCALE GENOMIC DNA]</scope>
    <source>
        <strain evidence="1 2">JP610</strain>
    </source>
</reference>
<gene>
    <name evidence="1" type="ORF">SARC_12525</name>
</gene>
<keyword evidence="2" id="KW-1185">Reference proteome</keyword>
<dbReference type="GeneID" id="25913029"/>
<organism evidence="1 2">
    <name type="scientific">Sphaeroforma arctica JP610</name>
    <dbReference type="NCBI Taxonomy" id="667725"/>
    <lineage>
        <taxon>Eukaryota</taxon>
        <taxon>Ichthyosporea</taxon>
        <taxon>Ichthyophonida</taxon>
        <taxon>Sphaeroforma</taxon>
    </lineage>
</organism>
<name>A0A0L0FFV7_9EUKA</name>
<dbReference type="Proteomes" id="UP000054560">
    <property type="component" value="Unassembled WGS sequence"/>
</dbReference>
<evidence type="ECO:0000313" key="2">
    <source>
        <dbReference type="Proteomes" id="UP000054560"/>
    </source>
</evidence>
<protein>
    <submittedName>
        <fullName evidence="1">Uncharacterized protein</fullName>
    </submittedName>
</protein>
<dbReference type="AlphaFoldDB" id="A0A0L0FFV7"/>
<dbReference type="RefSeq" id="XP_014148840.1">
    <property type="nucleotide sequence ID" value="XM_014293365.1"/>
</dbReference>
<proteinExistence type="predicted"/>
<dbReference type="EMBL" id="KQ243965">
    <property type="protein sequence ID" value="KNC74938.1"/>
    <property type="molecule type" value="Genomic_DNA"/>
</dbReference>
<sequence length="190" mass="20324">MRVTTARSRSMTSTPCVDVNSCDNCCRQLTCDDEIPTCDDGQLRYDEVGLSGGLCLQRRRCLGGNCGPGYLVSGEVNCTGAFGTSALCDNCCEQLFCGTDRVCNLTLGEVVDADDGSPCTSDDCASCCRQLTCADDGLTCTPGQIHNINDDCEDGDCSNCCEDHLCIECDNEDQQSSGDPFCTDELCSNW</sequence>
<accession>A0A0L0FFV7</accession>